<feature type="domain" description="Peptidase M16 N-terminal" evidence="3">
    <location>
        <begin position="13"/>
        <end position="163"/>
    </location>
</feature>
<evidence type="ECO:0000256" key="2">
    <source>
        <dbReference type="RuleBase" id="RU004447"/>
    </source>
</evidence>
<dbReference type="PROSITE" id="PS00143">
    <property type="entry name" value="INSULINASE"/>
    <property type="match status" value="1"/>
</dbReference>
<comment type="similarity">
    <text evidence="1 2">Belongs to the peptidase M16 family.</text>
</comment>
<evidence type="ECO:0000313" key="5">
    <source>
        <dbReference type="EMBL" id="KKS53898.1"/>
    </source>
</evidence>
<dbReference type="AlphaFoldDB" id="A0A0G1CW98"/>
<dbReference type="InterPro" id="IPR011765">
    <property type="entry name" value="Pept_M16_N"/>
</dbReference>
<organism evidence="5 6">
    <name type="scientific">Candidatus Magasanikbacteria bacterium GW2011_GWA2_42_32</name>
    <dbReference type="NCBI Taxonomy" id="1619039"/>
    <lineage>
        <taxon>Bacteria</taxon>
        <taxon>Candidatus Magasanikiibacteriota</taxon>
    </lineage>
</organism>
<evidence type="ECO:0000259" key="3">
    <source>
        <dbReference type="Pfam" id="PF00675"/>
    </source>
</evidence>
<dbReference type="PANTHER" id="PTHR11851:SF49">
    <property type="entry name" value="MITOCHONDRIAL-PROCESSING PEPTIDASE SUBUNIT ALPHA"/>
    <property type="match status" value="1"/>
</dbReference>
<dbReference type="SUPFAM" id="SSF63411">
    <property type="entry name" value="LuxS/MPP-like metallohydrolase"/>
    <property type="match status" value="2"/>
</dbReference>
<evidence type="ECO:0000313" key="6">
    <source>
        <dbReference type="Proteomes" id="UP000034837"/>
    </source>
</evidence>
<accession>A0A0G1CW98</accession>
<feature type="domain" description="Peptidase M16 C-terminal" evidence="4">
    <location>
        <begin position="169"/>
        <end position="342"/>
    </location>
</feature>
<comment type="caution">
    <text evidence="5">The sequence shown here is derived from an EMBL/GenBank/DDBJ whole genome shotgun (WGS) entry which is preliminary data.</text>
</comment>
<sequence length="423" mass="47239">MKYDIHTLKNGLRVVLVPMPQTATATVVVMTGTGSRYENERENGLAHFLEHMFFKGTKKRKSAREISEELDTVGSIYNAFTAKDRTAYYAKVSRRYIDTALDVISDIFLNSTLPQKEITKERGAIIQEIDMYEDMPMHTIDNVFDALMYGKEHPLGRTILGPKENIRAFSRTDFSTYLKRNYVPANTVVCVAGAFNSPKVLAKIKKEFGRVKKAEAPGLIPFTTTQNTPRISIKEKATDQTQLLIGVPAYPYLHKDEYALNVLSTILGGGMSSRLFLEVREKRGLAYSVHASVDKYPDTGSFVVQAGVEHGKLEKAVETILAEFRKIKRTKVSKEELEKAKSYMKGTMTLALETSDAVAQHASTSLISIGRIRPIEDVIKAVDKVTAADIQRVAKDILKTEKLNLAIIGPHLHKEQLLSLLSV</sequence>
<dbReference type="Pfam" id="PF05193">
    <property type="entry name" value="Peptidase_M16_C"/>
    <property type="match status" value="1"/>
</dbReference>
<dbReference type="GO" id="GO:0046872">
    <property type="term" value="F:metal ion binding"/>
    <property type="evidence" value="ECO:0007669"/>
    <property type="project" value="InterPro"/>
</dbReference>
<name>A0A0G1CW98_9BACT</name>
<dbReference type="InterPro" id="IPR011249">
    <property type="entry name" value="Metalloenz_LuxS/M16"/>
</dbReference>
<protein>
    <submittedName>
        <fullName evidence="5">Peptidase M16 domain protein</fullName>
    </submittedName>
</protein>
<dbReference type="PATRIC" id="fig|1619039.3.peg.1411"/>
<dbReference type="InterPro" id="IPR001431">
    <property type="entry name" value="Pept_M16_Zn_BS"/>
</dbReference>
<reference evidence="5 6" key="1">
    <citation type="journal article" date="2015" name="Nature">
        <title>rRNA introns, odd ribosomes, and small enigmatic genomes across a large radiation of phyla.</title>
        <authorList>
            <person name="Brown C.T."/>
            <person name="Hug L.A."/>
            <person name="Thomas B.C."/>
            <person name="Sharon I."/>
            <person name="Castelle C.J."/>
            <person name="Singh A."/>
            <person name="Wilkins M.J."/>
            <person name="Williams K.H."/>
            <person name="Banfield J.F."/>
        </authorList>
    </citation>
    <scope>NUCLEOTIDE SEQUENCE [LARGE SCALE GENOMIC DNA]</scope>
</reference>
<dbReference type="GO" id="GO:0006508">
    <property type="term" value="P:proteolysis"/>
    <property type="evidence" value="ECO:0007669"/>
    <property type="project" value="InterPro"/>
</dbReference>
<proteinExistence type="inferred from homology"/>
<evidence type="ECO:0000256" key="1">
    <source>
        <dbReference type="ARBA" id="ARBA00007261"/>
    </source>
</evidence>
<dbReference type="EMBL" id="LCDO01000044">
    <property type="protein sequence ID" value="KKS53898.1"/>
    <property type="molecule type" value="Genomic_DNA"/>
</dbReference>
<dbReference type="InterPro" id="IPR007863">
    <property type="entry name" value="Peptidase_M16_C"/>
</dbReference>
<gene>
    <name evidence="5" type="ORF">UV20_C0044G0005</name>
</gene>
<dbReference type="Gene3D" id="3.30.830.10">
    <property type="entry name" value="Metalloenzyme, LuxS/M16 peptidase-like"/>
    <property type="match status" value="2"/>
</dbReference>
<dbReference type="Proteomes" id="UP000034837">
    <property type="component" value="Unassembled WGS sequence"/>
</dbReference>
<dbReference type="Pfam" id="PF00675">
    <property type="entry name" value="Peptidase_M16"/>
    <property type="match status" value="1"/>
</dbReference>
<dbReference type="GO" id="GO:0004222">
    <property type="term" value="F:metalloendopeptidase activity"/>
    <property type="evidence" value="ECO:0007669"/>
    <property type="project" value="InterPro"/>
</dbReference>
<evidence type="ECO:0000259" key="4">
    <source>
        <dbReference type="Pfam" id="PF05193"/>
    </source>
</evidence>
<dbReference type="PANTHER" id="PTHR11851">
    <property type="entry name" value="METALLOPROTEASE"/>
    <property type="match status" value="1"/>
</dbReference>
<dbReference type="InterPro" id="IPR050361">
    <property type="entry name" value="MPP/UQCRC_Complex"/>
</dbReference>